<dbReference type="OrthoDB" id="431378at2759"/>
<dbReference type="Proteomes" id="UP000267096">
    <property type="component" value="Unassembled WGS sequence"/>
</dbReference>
<reference evidence="2 3" key="2">
    <citation type="submission" date="2018-11" db="EMBL/GenBank/DDBJ databases">
        <authorList>
            <consortium name="Pathogen Informatics"/>
        </authorList>
    </citation>
    <scope>NUCLEOTIDE SEQUENCE [LARGE SCALE GENOMIC DNA]</scope>
</reference>
<evidence type="ECO:0000313" key="4">
    <source>
        <dbReference type="WBParaSite" id="ASIM_0000297301-mRNA-1"/>
    </source>
</evidence>
<evidence type="ECO:0000313" key="3">
    <source>
        <dbReference type="Proteomes" id="UP000267096"/>
    </source>
</evidence>
<dbReference type="PANTHER" id="PTHR23509:SF48">
    <property type="entry name" value="INTRACELLULAR PHOSPHOLIPASE A1"/>
    <property type="match status" value="1"/>
</dbReference>
<name>A0A0M3J5Y9_ANISI</name>
<dbReference type="EMBL" id="UYRR01004029">
    <property type="protein sequence ID" value="VDK20679.1"/>
    <property type="molecule type" value="Genomic_DNA"/>
</dbReference>
<gene>
    <name evidence="2" type="ORF">ASIM_LOCUS2823</name>
</gene>
<dbReference type="PANTHER" id="PTHR23509">
    <property type="entry name" value="PA-PL1 PHOSPHOLIPASE FAMILY"/>
    <property type="match status" value="1"/>
</dbReference>
<reference evidence="4" key="1">
    <citation type="submission" date="2017-02" db="UniProtKB">
        <authorList>
            <consortium name="WormBaseParasite"/>
        </authorList>
    </citation>
    <scope>IDENTIFICATION</scope>
</reference>
<dbReference type="InterPro" id="IPR058055">
    <property type="entry name" value="PA-PLA1"/>
</dbReference>
<dbReference type="GO" id="GO:0004620">
    <property type="term" value="F:phospholipase activity"/>
    <property type="evidence" value="ECO:0007669"/>
    <property type="project" value="TreeGrafter"/>
</dbReference>
<evidence type="ECO:0000313" key="2">
    <source>
        <dbReference type="EMBL" id="VDK20679.1"/>
    </source>
</evidence>
<proteinExistence type="predicted"/>
<dbReference type="AlphaFoldDB" id="A0A0M3J5Y9"/>
<accession>A0A0M3J5Y9</accession>
<organism evidence="4">
    <name type="scientific">Anisakis simplex</name>
    <name type="common">Herring worm</name>
    <dbReference type="NCBI Taxonomy" id="6269"/>
    <lineage>
        <taxon>Eukaryota</taxon>
        <taxon>Metazoa</taxon>
        <taxon>Ecdysozoa</taxon>
        <taxon>Nematoda</taxon>
        <taxon>Chromadorea</taxon>
        <taxon>Rhabditida</taxon>
        <taxon>Spirurina</taxon>
        <taxon>Ascaridomorpha</taxon>
        <taxon>Ascaridoidea</taxon>
        <taxon>Anisakidae</taxon>
        <taxon>Anisakis</taxon>
        <taxon>Anisakis simplex complex</taxon>
    </lineage>
</organism>
<feature type="region of interest" description="Disordered" evidence="1">
    <location>
        <begin position="1"/>
        <end position="25"/>
    </location>
</feature>
<dbReference type="WBParaSite" id="ASIM_0000297301-mRNA-1">
    <property type="protein sequence ID" value="ASIM_0000297301-mRNA-1"/>
    <property type="gene ID" value="ASIM_0000297301"/>
</dbReference>
<evidence type="ECO:0000256" key="1">
    <source>
        <dbReference type="SAM" id="MobiDB-lite"/>
    </source>
</evidence>
<keyword evidence="3" id="KW-1185">Reference proteome</keyword>
<protein>
    <submittedName>
        <fullName evidence="4">Phospholipase DDHD1 (inferred by orthology to a human protein)</fullName>
    </submittedName>
</protein>
<dbReference type="GO" id="GO:0005737">
    <property type="term" value="C:cytoplasm"/>
    <property type="evidence" value="ECO:0007669"/>
    <property type="project" value="TreeGrafter"/>
</dbReference>
<sequence>MPSADALVPSSEAKEKAPPVVPPRTKKRRVTELKCSEVRWFYRRKVVETKWTPFAGCDSLMLEVYWRSKFGVDLDVQTSQHLSGNSALTTNKIAVMDGLYTVADDAMTMIQAIYWKDDEMEIRRGTWFLVESLQPINPDMADPIEKHHLHVFRSQTIPDTPVFSEKETSRKPLLTELKLQDQYEVRWNSVIDTTLYNNSKTSRLFRYITWGKGTQLKRGYEEASWEDGKRKISHLIMVVHGIGQKGYENLIAKNSEQLVLLI</sequence>